<accession>A0A1P8KJ80</accession>
<keyword evidence="4" id="KW-1185">Reference proteome</keyword>
<dbReference type="RefSeq" id="WP_076083445.1">
    <property type="nucleotide sequence ID" value="NZ_CP019070.1"/>
</dbReference>
<dbReference type="CDD" id="cd13530">
    <property type="entry name" value="PBP2_peptides_like"/>
    <property type="match status" value="1"/>
</dbReference>
<dbReference type="Pfam" id="PF00497">
    <property type="entry name" value="SBP_bac_3"/>
    <property type="match status" value="1"/>
</dbReference>
<gene>
    <name evidence="3" type="ORF">LPB137_01525</name>
</gene>
<dbReference type="SMART" id="SM00062">
    <property type="entry name" value="PBPb"/>
    <property type="match status" value="1"/>
</dbReference>
<feature type="domain" description="Solute-binding protein family 3/N-terminal" evidence="2">
    <location>
        <begin position="33"/>
        <end position="257"/>
    </location>
</feature>
<dbReference type="STRING" id="1850254.LPB137_01525"/>
<dbReference type="PANTHER" id="PTHR35936">
    <property type="entry name" value="MEMBRANE-BOUND LYTIC MUREIN TRANSGLYCOSYLASE F"/>
    <property type="match status" value="1"/>
</dbReference>
<organism evidence="3 4">
    <name type="scientific">Poseidonibacter parvus</name>
    <dbReference type="NCBI Taxonomy" id="1850254"/>
    <lineage>
        <taxon>Bacteria</taxon>
        <taxon>Pseudomonadati</taxon>
        <taxon>Campylobacterota</taxon>
        <taxon>Epsilonproteobacteria</taxon>
        <taxon>Campylobacterales</taxon>
        <taxon>Arcobacteraceae</taxon>
        <taxon>Poseidonibacter</taxon>
    </lineage>
</organism>
<evidence type="ECO:0000313" key="4">
    <source>
        <dbReference type="Proteomes" id="UP000186074"/>
    </source>
</evidence>
<dbReference type="Proteomes" id="UP000186074">
    <property type="component" value="Chromosome"/>
</dbReference>
<dbReference type="SUPFAM" id="SSF53850">
    <property type="entry name" value="Periplasmic binding protein-like II"/>
    <property type="match status" value="1"/>
</dbReference>
<dbReference type="OrthoDB" id="8994218at2"/>
<keyword evidence="1" id="KW-0732">Signal</keyword>
<protein>
    <submittedName>
        <fullName evidence="3">Amino acid ABC transporter substrate-binding protein</fullName>
    </submittedName>
</protein>
<evidence type="ECO:0000256" key="1">
    <source>
        <dbReference type="ARBA" id="ARBA00022729"/>
    </source>
</evidence>
<evidence type="ECO:0000313" key="3">
    <source>
        <dbReference type="EMBL" id="APW64610.1"/>
    </source>
</evidence>
<name>A0A1P8KJ80_9BACT</name>
<evidence type="ECO:0000259" key="2">
    <source>
        <dbReference type="SMART" id="SM00062"/>
    </source>
</evidence>
<dbReference type="InterPro" id="IPR001638">
    <property type="entry name" value="Solute-binding_3/MltF_N"/>
</dbReference>
<reference evidence="3 4" key="1">
    <citation type="submission" date="2017-01" db="EMBL/GenBank/DDBJ databases">
        <title>Genome sequencing of Arcobacter sp. LPB0137.</title>
        <authorList>
            <person name="Lee G.-W."/>
            <person name="Yi H."/>
        </authorList>
    </citation>
    <scope>NUCLEOTIDE SEQUENCE [LARGE SCALE GENOMIC DNA]</scope>
    <source>
        <strain evidence="3 4">LPB0137</strain>
    </source>
</reference>
<dbReference type="PANTHER" id="PTHR35936:SF17">
    <property type="entry name" value="ARGININE-BINDING EXTRACELLULAR PROTEIN ARTP"/>
    <property type="match status" value="1"/>
</dbReference>
<proteinExistence type="predicted"/>
<dbReference type="AlphaFoldDB" id="A0A1P8KJ80"/>
<dbReference type="EMBL" id="CP019070">
    <property type="protein sequence ID" value="APW64610.1"/>
    <property type="molecule type" value="Genomic_DNA"/>
</dbReference>
<dbReference type="KEGG" id="alp:LPB137_01525"/>
<dbReference type="Gene3D" id="3.40.190.10">
    <property type="entry name" value="Periplasmic binding protein-like II"/>
    <property type="match status" value="2"/>
</dbReference>
<sequence length="262" mass="30228">MNIIIFFVFIIFVSSFTLNAKNNKLNKIIENNELKVCIWPQYYGISYIDKRTQKLSGIDSDLAKELAKELKVKLKFVESSFPTLINDIKNDKCDIAMFAIGNTKKRAQHLRFTSAHLQSDIYAITTKTNKNIKTWEDIDKPNIVVAVAKGTYHEPIMKNRLKNAKLLVIKGFKQRDEEVQASRADVFMTDYPYSTKVLNKTSWAKLIKPPKTYHLTSYAWAMAYNNDEFYNAVESFISSIKKDNRLKNLAIKNGLEPIIKLN</sequence>